<accession>A0A183TI45</accession>
<dbReference type="AlphaFoldDB" id="A0A183TI45"/>
<dbReference type="EMBL" id="UYSU01040723">
    <property type="protein sequence ID" value="VDM02530.1"/>
    <property type="molecule type" value="Genomic_DNA"/>
</dbReference>
<proteinExistence type="predicted"/>
<reference evidence="3" key="1">
    <citation type="submission" date="2016-06" db="UniProtKB">
        <authorList>
            <consortium name="WormBaseParasite"/>
        </authorList>
    </citation>
    <scope>IDENTIFICATION</scope>
</reference>
<sequence>MHHDYTAINLGEGSVEVRPHLLELLSKVTSSRAHGVMVLYGSALAFREKSGLQIVVETNGKDVSKDLQAIFSSGIPLTDFLVPFPPI</sequence>
<dbReference type="Proteomes" id="UP000275846">
    <property type="component" value="Unassembled WGS sequence"/>
</dbReference>
<protein>
    <submittedName>
        <fullName evidence="3">BLUF domain-containing protein</fullName>
    </submittedName>
</protein>
<keyword evidence="2" id="KW-1185">Reference proteome</keyword>
<evidence type="ECO:0000313" key="1">
    <source>
        <dbReference type="EMBL" id="VDM02530.1"/>
    </source>
</evidence>
<name>A0A183TI45_SCHSO</name>
<organism evidence="3">
    <name type="scientific">Schistocephalus solidus</name>
    <name type="common">Tapeworm</name>
    <dbReference type="NCBI Taxonomy" id="70667"/>
    <lineage>
        <taxon>Eukaryota</taxon>
        <taxon>Metazoa</taxon>
        <taxon>Spiralia</taxon>
        <taxon>Lophotrochozoa</taxon>
        <taxon>Platyhelminthes</taxon>
        <taxon>Cestoda</taxon>
        <taxon>Eucestoda</taxon>
        <taxon>Diphyllobothriidea</taxon>
        <taxon>Diphyllobothriidae</taxon>
        <taxon>Schistocephalus</taxon>
    </lineage>
</organism>
<reference evidence="1 2" key="2">
    <citation type="submission" date="2018-11" db="EMBL/GenBank/DDBJ databases">
        <authorList>
            <consortium name="Pathogen Informatics"/>
        </authorList>
    </citation>
    <scope>NUCLEOTIDE SEQUENCE [LARGE SCALE GENOMIC DNA]</scope>
    <source>
        <strain evidence="1 2">NST_G2</strain>
    </source>
</reference>
<dbReference type="WBParaSite" id="SSLN_0001675501-mRNA-1">
    <property type="protein sequence ID" value="SSLN_0001675501-mRNA-1"/>
    <property type="gene ID" value="SSLN_0001675501"/>
</dbReference>
<gene>
    <name evidence="1" type="ORF">SSLN_LOCUS16144</name>
</gene>
<evidence type="ECO:0000313" key="2">
    <source>
        <dbReference type="Proteomes" id="UP000275846"/>
    </source>
</evidence>
<evidence type="ECO:0000313" key="3">
    <source>
        <dbReference type="WBParaSite" id="SSLN_0001675501-mRNA-1"/>
    </source>
</evidence>